<organism evidence="1 2">
    <name type="scientific">Jiangella alba</name>
    <dbReference type="NCBI Taxonomy" id="561176"/>
    <lineage>
        <taxon>Bacteria</taxon>
        <taxon>Bacillati</taxon>
        <taxon>Actinomycetota</taxon>
        <taxon>Actinomycetes</taxon>
        <taxon>Jiangellales</taxon>
        <taxon>Jiangellaceae</taxon>
        <taxon>Jiangella</taxon>
    </lineage>
</organism>
<dbReference type="STRING" id="561176.SAMN04488561_1064"/>
<dbReference type="Proteomes" id="UP000181980">
    <property type="component" value="Unassembled WGS sequence"/>
</dbReference>
<reference evidence="2" key="1">
    <citation type="submission" date="2016-10" db="EMBL/GenBank/DDBJ databases">
        <authorList>
            <person name="Varghese N."/>
            <person name="Submissions S."/>
        </authorList>
    </citation>
    <scope>NUCLEOTIDE SEQUENCE [LARGE SCALE GENOMIC DNA]</scope>
    <source>
        <strain evidence="2">DSM 45237</strain>
    </source>
</reference>
<name>A0A1H5I4I8_9ACTN</name>
<sequence>MTVVVLLIIAVVVVLVLAATVVFARQPTSGTGRIARYRRRARSAPMFRLERLSQHRYVLRNDGGTPAYDVRLDTADLTVTEGETHLREFGPRHAEHYLLIQPMHGRVADLVVRWHVRPGDDDVQVTPLPLDIEAASEGQDA</sequence>
<gene>
    <name evidence="1" type="ORF">SAMN04488561_1064</name>
</gene>
<dbReference type="AlphaFoldDB" id="A0A1H5I4I8"/>
<keyword evidence="2" id="KW-1185">Reference proteome</keyword>
<accession>A0A1H5I4I8</accession>
<dbReference type="RefSeq" id="WP_069113100.1">
    <property type="nucleotide sequence ID" value="NZ_FNUC01000003.1"/>
</dbReference>
<dbReference type="OrthoDB" id="5195963at2"/>
<evidence type="ECO:0000313" key="1">
    <source>
        <dbReference type="EMBL" id="SEE35193.1"/>
    </source>
</evidence>
<proteinExistence type="predicted"/>
<protein>
    <submittedName>
        <fullName evidence="1">Uncharacterized protein</fullName>
    </submittedName>
</protein>
<dbReference type="EMBL" id="FNUC01000003">
    <property type="protein sequence ID" value="SEE35193.1"/>
    <property type="molecule type" value="Genomic_DNA"/>
</dbReference>
<evidence type="ECO:0000313" key="2">
    <source>
        <dbReference type="Proteomes" id="UP000181980"/>
    </source>
</evidence>